<accession>A0AA39ISK6</accession>
<organism evidence="1 2">
    <name type="scientific">Armillaria borealis</name>
    <dbReference type="NCBI Taxonomy" id="47425"/>
    <lineage>
        <taxon>Eukaryota</taxon>
        <taxon>Fungi</taxon>
        <taxon>Dikarya</taxon>
        <taxon>Basidiomycota</taxon>
        <taxon>Agaricomycotina</taxon>
        <taxon>Agaricomycetes</taxon>
        <taxon>Agaricomycetidae</taxon>
        <taxon>Agaricales</taxon>
        <taxon>Marasmiineae</taxon>
        <taxon>Physalacriaceae</taxon>
        <taxon>Armillaria</taxon>
    </lineage>
</organism>
<dbReference type="Proteomes" id="UP001175226">
    <property type="component" value="Unassembled WGS sequence"/>
</dbReference>
<protein>
    <submittedName>
        <fullName evidence="1">Uncharacterized protein</fullName>
    </submittedName>
</protein>
<name>A0AA39ISK6_9AGAR</name>
<keyword evidence="2" id="KW-1185">Reference proteome</keyword>
<proteinExistence type="predicted"/>
<sequence length="143" mass="16458">MYFRFIQGIIRSSGGTLESLDLMLFHWPVTQPRATFDLSDCVSLEYVYLGDDARFVYALSKSIQSLHQPSGALCRITILIQLLRNIFRAEQWKELRDVLQNTENFLVCDPDVTRTIADLKRLFGEESVKFETDVQRHIGVDVG</sequence>
<dbReference type="AlphaFoldDB" id="A0AA39ISK6"/>
<gene>
    <name evidence="1" type="ORF">EV421DRAFT_1745177</name>
</gene>
<reference evidence="1" key="1">
    <citation type="submission" date="2023-06" db="EMBL/GenBank/DDBJ databases">
        <authorList>
            <consortium name="Lawrence Berkeley National Laboratory"/>
            <person name="Ahrendt S."/>
            <person name="Sahu N."/>
            <person name="Indic B."/>
            <person name="Wong-Bajracharya J."/>
            <person name="Merenyi Z."/>
            <person name="Ke H.-M."/>
            <person name="Monk M."/>
            <person name="Kocsube S."/>
            <person name="Drula E."/>
            <person name="Lipzen A."/>
            <person name="Balint B."/>
            <person name="Henrissat B."/>
            <person name="Andreopoulos B."/>
            <person name="Martin F.M."/>
            <person name="Harder C.B."/>
            <person name="Rigling D."/>
            <person name="Ford K.L."/>
            <person name="Foster G.D."/>
            <person name="Pangilinan J."/>
            <person name="Papanicolaou A."/>
            <person name="Barry K."/>
            <person name="LaButti K."/>
            <person name="Viragh M."/>
            <person name="Koriabine M."/>
            <person name="Yan M."/>
            <person name="Riley R."/>
            <person name="Champramary S."/>
            <person name="Plett K.L."/>
            <person name="Tsai I.J."/>
            <person name="Slot J."/>
            <person name="Sipos G."/>
            <person name="Plett J."/>
            <person name="Nagy L.G."/>
            <person name="Grigoriev I.V."/>
        </authorList>
    </citation>
    <scope>NUCLEOTIDE SEQUENCE</scope>
    <source>
        <strain evidence="1">FPL87.14</strain>
    </source>
</reference>
<evidence type="ECO:0000313" key="1">
    <source>
        <dbReference type="EMBL" id="KAK0429711.1"/>
    </source>
</evidence>
<comment type="caution">
    <text evidence="1">The sequence shown here is derived from an EMBL/GenBank/DDBJ whole genome shotgun (WGS) entry which is preliminary data.</text>
</comment>
<evidence type="ECO:0000313" key="2">
    <source>
        <dbReference type="Proteomes" id="UP001175226"/>
    </source>
</evidence>
<dbReference type="EMBL" id="JAUEPT010000216">
    <property type="protein sequence ID" value="KAK0429711.1"/>
    <property type="molecule type" value="Genomic_DNA"/>
</dbReference>